<proteinExistence type="inferred from homology"/>
<keyword evidence="9" id="KW-0969">Cilium</keyword>
<comment type="subcellular location">
    <subcellularLocation>
        <location evidence="1 7">Periplasm</location>
    </subcellularLocation>
</comment>
<dbReference type="PROSITE" id="PS51257">
    <property type="entry name" value="PROKAR_LIPOPROTEIN"/>
    <property type="match status" value="1"/>
</dbReference>
<evidence type="ECO:0000313" key="10">
    <source>
        <dbReference type="Proteomes" id="UP000319483"/>
    </source>
</evidence>
<sequence>MITIVKLIIGMFMLFSCPIVLANPLSKQVKDLIAQQFNHKPEAITIGYAKDIPKLSCDTPTLSLLNKNKPWGNMTISVQCENKKRFMQIYVAVSGHYLIAKQPITAGSVITEDLLDLKFGWLDKLPSSVILNKSDAINHIASRNINQNETIKTAILQKIWLVKVGQMVKVIIDGEDYQVTTNGKALNNAILDDKISVKLSSGNIVEGILTNQGVIIFNKKY</sequence>
<dbReference type="CDD" id="cd11614">
    <property type="entry name" value="SAF_CpaB_FlgA_like"/>
    <property type="match status" value="1"/>
</dbReference>
<dbReference type="GO" id="GO:0042597">
    <property type="term" value="C:periplasmic space"/>
    <property type="evidence" value="ECO:0007669"/>
    <property type="project" value="UniProtKB-SubCell"/>
</dbReference>
<evidence type="ECO:0000256" key="1">
    <source>
        <dbReference type="ARBA" id="ARBA00004418"/>
    </source>
</evidence>
<dbReference type="PANTHER" id="PTHR36307:SF1">
    <property type="entry name" value="FLAGELLA BASAL BODY P-RING FORMATION PROTEIN FLGA"/>
    <property type="match status" value="1"/>
</dbReference>
<evidence type="ECO:0000256" key="7">
    <source>
        <dbReference type="RuleBase" id="RU362063"/>
    </source>
</evidence>
<keyword evidence="5 7" id="KW-0574">Periplasm</keyword>
<keyword evidence="9" id="KW-0966">Cell projection</keyword>
<protein>
    <recommendedName>
        <fullName evidence="3 7">Flagella basal body P-ring formation protein FlgA</fullName>
    </recommendedName>
</protein>
<dbReference type="SMART" id="SM00858">
    <property type="entry name" value="SAF"/>
    <property type="match status" value="1"/>
</dbReference>
<comment type="caution">
    <text evidence="9">The sequence shown here is derived from an EMBL/GenBank/DDBJ whole genome shotgun (WGS) entry which is preliminary data.</text>
</comment>
<dbReference type="Pfam" id="PF13144">
    <property type="entry name" value="ChapFlgA"/>
    <property type="match status" value="1"/>
</dbReference>
<keyword evidence="9" id="KW-0282">Flagellum</keyword>
<organism evidence="9 10">
    <name type="scientific">Gilliamella apicola</name>
    <dbReference type="NCBI Taxonomy" id="1196095"/>
    <lineage>
        <taxon>Bacteria</taxon>
        <taxon>Pseudomonadati</taxon>
        <taxon>Pseudomonadota</taxon>
        <taxon>Gammaproteobacteria</taxon>
        <taxon>Orbales</taxon>
        <taxon>Orbaceae</taxon>
        <taxon>Gilliamella</taxon>
    </lineage>
</organism>
<evidence type="ECO:0000256" key="2">
    <source>
        <dbReference type="ARBA" id="ARBA00010474"/>
    </source>
</evidence>
<evidence type="ECO:0000259" key="8">
    <source>
        <dbReference type="SMART" id="SM00858"/>
    </source>
</evidence>
<keyword evidence="7" id="KW-1005">Bacterial flagellum biogenesis</keyword>
<comment type="similarity">
    <text evidence="2 7">Belongs to the FlgA family.</text>
</comment>
<comment type="function">
    <text evidence="6 7">Involved in the assembly process of the P-ring formation. It may associate with FlgF on the rod constituting a structure essential for the P-ring assembly or may act as a modulator protein for the P-ring assembly.</text>
</comment>
<accession>A0A556SA50</accession>
<dbReference type="GO" id="GO:0044780">
    <property type="term" value="P:bacterial-type flagellum assembly"/>
    <property type="evidence" value="ECO:0007669"/>
    <property type="project" value="InterPro"/>
</dbReference>
<dbReference type="Gene3D" id="3.90.1210.10">
    <property type="entry name" value="Antifreeze-like/N-acetylneuraminic acid synthase C-terminal domain"/>
    <property type="match status" value="1"/>
</dbReference>
<dbReference type="InterPro" id="IPR039246">
    <property type="entry name" value="Flagellar_FlgA"/>
</dbReference>
<reference evidence="9 10" key="1">
    <citation type="submission" date="2019-07" db="EMBL/GenBank/DDBJ databases">
        <title>Gilliamella genomes.</title>
        <authorList>
            <person name="Zheng H."/>
        </authorList>
    </citation>
    <scope>NUCLEOTIDE SEQUENCE [LARGE SCALE GENOMIC DNA]</scope>
    <source>
        <strain evidence="9 10">W8127</strain>
    </source>
</reference>
<dbReference type="InterPro" id="IPR017585">
    <property type="entry name" value="SAF_FlgA"/>
</dbReference>
<evidence type="ECO:0000256" key="5">
    <source>
        <dbReference type="ARBA" id="ARBA00022764"/>
    </source>
</evidence>
<keyword evidence="4" id="KW-0732">Signal</keyword>
<dbReference type="AlphaFoldDB" id="A0A556SA50"/>
<gene>
    <name evidence="9" type="primary">flgA</name>
    <name evidence="9" type="ORF">FPQ15_10085</name>
</gene>
<evidence type="ECO:0000256" key="6">
    <source>
        <dbReference type="ARBA" id="ARBA00025643"/>
    </source>
</evidence>
<dbReference type="PANTHER" id="PTHR36307">
    <property type="entry name" value="FLAGELLA BASAL BODY P-RING FORMATION PROTEIN FLGA"/>
    <property type="match status" value="1"/>
</dbReference>
<dbReference type="Proteomes" id="UP000319483">
    <property type="component" value="Unassembled WGS sequence"/>
</dbReference>
<evidence type="ECO:0000256" key="3">
    <source>
        <dbReference type="ARBA" id="ARBA00014754"/>
    </source>
</evidence>
<dbReference type="EMBL" id="VMHM01000013">
    <property type="protein sequence ID" value="TSJ98013.1"/>
    <property type="molecule type" value="Genomic_DNA"/>
</dbReference>
<feature type="domain" description="SAF" evidence="8">
    <location>
        <begin position="95"/>
        <end position="157"/>
    </location>
</feature>
<dbReference type="NCBIfam" id="TIGR03170">
    <property type="entry name" value="flgA_cterm"/>
    <property type="match status" value="1"/>
</dbReference>
<dbReference type="InterPro" id="IPR013974">
    <property type="entry name" value="SAF"/>
</dbReference>
<dbReference type="Gene3D" id="2.30.30.760">
    <property type="match status" value="1"/>
</dbReference>
<name>A0A556SA50_9GAMM</name>
<evidence type="ECO:0000256" key="4">
    <source>
        <dbReference type="ARBA" id="ARBA00022729"/>
    </source>
</evidence>
<evidence type="ECO:0000313" key="9">
    <source>
        <dbReference type="EMBL" id="TSJ98013.1"/>
    </source>
</evidence>